<protein>
    <recommendedName>
        <fullName evidence="1">DUF5641 domain-containing protein</fullName>
    </recommendedName>
</protein>
<dbReference type="OrthoDB" id="8052806at2759"/>
<feature type="domain" description="DUF5641" evidence="1">
    <location>
        <begin position="233"/>
        <end position="318"/>
    </location>
</feature>
<sequence length="366" mass="41646">MDIVKVEGVTVEEINLRVEEFDKRLKALDEIQEQIQELILRKTTGSQPDRREASTSTEEVTIVTQSGQDGRSADNLRRQISDRVVGSDLSHEELMNAKVVMFRCIQKEHYFMEFLALRKNGSVPNTSPIASLNPYLAADEIWRNKGRLQLSELSYEEKHPVILPKCNLSLLLVRHQHKLLNHARVDTLVSTLRGGYWIVGLRRRVAGFVPSGINVEVMEVNRQDLTEREIVCQTPLDEFWAVWSKDYLRNLPPALKEFIPRCNLKVGSVVLIRKDSFSRMKWPLGVVVETFSENDGVVRSVRLKTLKGMVTRAVHKLHDLEISDAESSQAENEALQDVDGQGLSEKCTRAVTRAGRVVKPVIRMDL</sequence>
<gene>
    <name evidence="2" type="ORF">HOLleu_01911</name>
</gene>
<dbReference type="PANTHER" id="PTHR47331:SF5">
    <property type="entry name" value="RIBONUCLEASE H"/>
    <property type="match status" value="1"/>
</dbReference>
<dbReference type="Proteomes" id="UP001152320">
    <property type="component" value="Chromosome 1"/>
</dbReference>
<comment type="caution">
    <text evidence="2">The sequence shown here is derived from an EMBL/GenBank/DDBJ whole genome shotgun (WGS) entry which is preliminary data.</text>
</comment>
<reference evidence="2" key="1">
    <citation type="submission" date="2021-10" db="EMBL/GenBank/DDBJ databases">
        <title>Tropical sea cucumber genome reveals ecological adaptation and Cuvierian tubules defense mechanism.</title>
        <authorList>
            <person name="Chen T."/>
        </authorList>
    </citation>
    <scope>NUCLEOTIDE SEQUENCE</scope>
    <source>
        <strain evidence="2">Nanhai2018</strain>
        <tissue evidence="2">Muscle</tissue>
    </source>
</reference>
<dbReference type="Pfam" id="PF18701">
    <property type="entry name" value="DUF5641"/>
    <property type="match status" value="1"/>
</dbReference>
<proteinExistence type="predicted"/>
<organism evidence="2 3">
    <name type="scientific">Holothuria leucospilota</name>
    <name type="common">Black long sea cucumber</name>
    <name type="synonym">Mertensiothuria leucospilota</name>
    <dbReference type="NCBI Taxonomy" id="206669"/>
    <lineage>
        <taxon>Eukaryota</taxon>
        <taxon>Metazoa</taxon>
        <taxon>Echinodermata</taxon>
        <taxon>Eleutherozoa</taxon>
        <taxon>Echinozoa</taxon>
        <taxon>Holothuroidea</taxon>
        <taxon>Aspidochirotacea</taxon>
        <taxon>Aspidochirotida</taxon>
        <taxon>Holothuriidae</taxon>
        <taxon>Holothuria</taxon>
    </lineage>
</organism>
<name>A0A9Q1CNZ2_HOLLE</name>
<dbReference type="InterPro" id="IPR040676">
    <property type="entry name" value="DUF5641"/>
</dbReference>
<dbReference type="EMBL" id="JAIZAY010000001">
    <property type="protein sequence ID" value="KAJ8049247.1"/>
    <property type="molecule type" value="Genomic_DNA"/>
</dbReference>
<evidence type="ECO:0000313" key="3">
    <source>
        <dbReference type="Proteomes" id="UP001152320"/>
    </source>
</evidence>
<keyword evidence="3" id="KW-1185">Reference proteome</keyword>
<evidence type="ECO:0000313" key="2">
    <source>
        <dbReference type="EMBL" id="KAJ8049247.1"/>
    </source>
</evidence>
<dbReference type="PANTHER" id="PTHR47331">
    <property type="entry name" value="PHD-TYPE DOMAIN-CONTAINING PROTEIN"/>
    <property type="match status" value="1"/>
</dbReference>
<dbReference type="AlphaFoldDB" id="A0A9Q1CNZ2"/>
<accession>A0A9Q1CNZ2</accession>
<evidence type="ECO:0000259" key="1">
    <source>
        <dbReference type="Pfam" id="PF18701"/>
    </source>
</evidence>